<dbReference type="InterPro" id="IPR017938">
    <property type="entry name" value="Riboflavin_synthase-like_b-brl"/>
</dbReference>
<evidence type="ECO:0000259" key="1">
    <source>
        <dbReference type="PROSITE" id="PS51384"/>
    </source>
</evidence>
<dbReference type="PROSITE" id="PS51384">
    <property type="entry name" value="FAD_FR"/>
    <property type="match status" value="1"/>
</dbReference>
<comment type="caution">
    <text evidence="2">The sequence shown here is derived from an EMBL/GenBank/DDBJ whole genome shotgun (WGS) entry which is preliminary data.</text>
</comment>
<dbReference type="Gene3D" id="3.40.50.80">
    <property type="entry name" value="Nucleotide-binding domain of ferredoxin-NADP reductase (FNR) module"/>
    <property type="match status" value="1"/>
</dbReference>
<sequence>MTVDTLPPRMRIVRHPLKYRLLEVRKVDRITPSTVRVTFGGEALEGFCEQAPTDHVKLCFAEGDAELPVEPVVENDTWMDAPVEPITRDYTVRHYRRDAHELDVDMVLHGKGVASTWAERAEPGMRLGVMGPRGSEILPMVHDWYLLAAEETSLPALARWLEMLPAGVRVLAFAEVPGPEDEQEFRTSADLTMTWLHRGSAPAGTTDLIERAVRAAELPAEGLGFAWVAGEATSLKPVRRYLRNELGLLKEQVDVDGYWKRGVENHDHHEDDEHGHA</sequence>
<dbReference type="PANTHER" id="PTHR30157:SF0">
    <property type="entry name" value="NADPH-DEPENDENT FERRIC-CHELATE REDUCTASE"/>
    <property type="match status" value="1"/>
</dbReference>
<gene>
    <name evidence="2" type="ORF">GCM10010357_15140</name>
</gene>
<dbReference type="EMBL" id="BAAABX010000014">
    <property type="protein sequence ID" value="GAA0395119.1"/>
    <property type="molecule type" value="Genomic_DNA"/>
</dbReference>
<dbReference type="InterPro" id="IPR039261">
    <property type="entry name" value="FNR_nucleotide-bd"/>
</dbReference>
<dbReference type="Pfam" id="PF04954">
    <property type="entry name" value="SIP"/>
    <property type="match status" value="1"/>
</dbReference>
<dbReference type="Gene3D" id="2.40.30.10">
    <property type="entry name" value="Translation factors"/>
    <property type="match status" value="1"/>
</dbReference>
<dbReference type="InterPro" id="IPR013113">
    <property type="entry name" value="SIP_FAD-bd"/>
</dbReference>
<name>A0ABP3IAW0_9ACTN</name>
<dbReference type="Pfam" id="PF08021">
    <property type="entry name" value="FAD_binding_9"/>
    <property type="match status" value="1"/>
</dbReference>
<dbReference type="InterPro" id="IPR039374">
    <property type="entry name" value="SIP_fam"/>
</dbReference>
<feature type="domain" description="FAD-binding FR-type" evidence="1">
    <location>
        <begin position="14"/>
        <end position="139"/>
    </location>
</feature>
<proteinExistence type="predicted"/>
<evidence type="ECO:0000313" key="3">
    <source>
        <dbReference type="Proteomes" id="UP001500879"/>
    </source>
</evidence>
<accession>A0ABP3IAW0</accession>
<organism evidence="2 3">
    <name type="scientific">Streptomyces luteireticuli</name>
    <dbReference type="NCBI Taxonomy" id="173858"/>
    <lineage>
        <taxon>Bacteria</taxon>
        <taxon>Bacillati</taxon>
        <taxon>Actinomycetota</taxon>
        <taxon>Actinomycetes</taxon>
        <taxon>Kitasatosporales</taxon>
        <taxon>Streptomycetaceae</taxon>
        <taxon>Streptomyces</taxon>
    </lineage>
</organism>
<dbReference type="InterPro" id="IPR007037">
    <property type="entry name" value="SIP_rossman_dom"/>
</dbReference>
<dbReference type="PANTHER" id="PTHR30157">
    <property type="entry name" value="FERRIC REDUCTASE, NADPH-DEPENDENT"/>
    <property type="match status" value="1"/>
</dbReference>
<reference evidence="3" key="1">
    <citation type="journal article" date="2019" name="Int. J. Syst. Evol. Microbiol.">
        <title>The Global Catalogue of Microorganisms (GCM) 10K type strain sequencing project: providing services to taxonomists for standard genome sequencing and annotation.</title>
        <authorList>
            <consortium name="The Broad Institute Genomics Platform"/>
            <consortium name="The Broad Institute Genome Sequencing Center for Infectious Disease"/>
            <person name="Wu L."/>
            <person name="Ma J."/>
        </authorList>
    </citation>
    <scope>NUCLEOTIDE SEQUENCE [LARGE SCALE GENOMIC DNA]</scope>
    <source>
        <strain evidence="3">JCM 4788</strain>
    </source>
</reference>
<dbReference type="CDD" id="cd06193">
    <property type="entry name" value="siderophore_interacting"/>
    <property type="match status" value="1"/>
</dbReference>
<dbReference type="InterPro" id="IPR017927">
    <property type="entry name" value="FAD-bd_FR_type"/>
</dbReference>
<evidence type="ECO:0000313" key="2">
    <source>
        <dbReference type="EMBL" id="GAA0395119.1"/>
    </source>
</evidence>
<dbReference type="SUPFAM" id="SSF63380">
    <property type="entry name" value="Riboflavin synthase domain-like"/>
    <property type="match status" value="1"/>
</dbReference>
<dbReference type="Proteomes" id="UP001500879">
    <property type="component" value="Unassembled WGS sequence"/>
</dbReference>
<keyword evidence="3" id="KW-1185">Reference proteome</keyword>
<protein>
    <submittedName>
        <fullName evidence="2">Siderophore-interacting protein</fullName>
    </submittedName>
</protein>